<dbReference type="Pfam" id="PF22262">
    <property type="entry name" value="DUF6950"/>
    <property type="match status" value="1"/>
</dbReference>
<proteinExistence type="predicted"/>
<organism evidence="2">
    <name type="scientific">viral metagenome</name>
    <dbReference type="NCBI Taxonomy" id="1070528"/>
    <lineage>
        <taxon>unclassified sequences</taxon>
        <taxon>metagenomes</taxon>
        <taxon>organismal metagenomes</taxon>
    </lineage>
</organism>
<dbReference type="EMBL" id="MT143987">
    <property type="protein sequence ID" value="QJA45245.1"/>
    <property type="molecule type" value="Genomic_DNA"/>
</dbReference>
<evidence type="ECO:0000313" key="2">
    <source>
        <dbReference type="EMBL" id="QJA45245.1"/>
    </source>
</evidence>
<evidence type="ECO:0000313" key="4">
    <source>
        <dbReference type="EMBL" id="QJI04889.1"/>
    </source>
</evidence>
<gene>
    <name evidence="4" type="ORF">MM415A00124_0064</name>
    <name evidence="3" type="ORF">MM415B00156_0064</name>
    <name evidence="2" type="ORF">TM448A00198_0060</name>
</gene>
<dbReference type="EMBL" id="MT141576">
    <property type="protein sequence ID" value="QJA67824.1"/>
    <property type="molecule type" value="Genomic_DNA"/>
</dbReference>
<reference evidence="2" key="1">
    <citation type="submission" date="2020-03" db="EMBL/GenBank/DDBJ databases">
        <title>The deep terrestrial virosphere.</title>
        <authorList>
            <person name="Holmfeldt K."/>
            <person name="Nilsson E."/>
            <person name="Simone D."/>
            <person name="Lopez-Fernandez M."/>
            <person name="Wu X."/>
            <person name="de Brujin I."/>
            <person name="Lundin D."/>
            <person name="Andersson A."/>
            <person name="Bertilsson S."/>
            <person name="Dopson M."/>
        </authorList>
    </citation>
    <scope>NUCLEOTIDE SEQUENCE</scope>
    <source>
        <strain evidence="4">MM415A00124</strain>
        <strain evidence="3">MM415B00156</strain>
        <strain evidence="2">TM448A00198</strain>
    </source>
</reference>
<dbReference type="AlphaFoldDB" id="A0A6H1ZDA2"/>
<evidence type="ECO:0000259" key="1">
    <source>
        <dbReference type="Pfam" id="PF22262"/>
    </source>
</evidence>
<sequence>MIDDRIRRAATADACRQRFYGKSYDPGKRDCVKLATHALIKMGHGSGPMKGLVYSSEAQGYRLLLKAGFKSLVEALDARGLPRIAPAMAMQGDLIAMDGGADNPFGVALTVAMPDQLVLGFSSGICSTWRPLAYPTDADGQPLAWRL</sequence>
<feature type="domain" description="DUF6950" evidence="1">
    <location>
        <begin position="13"/>
        <end position="109"/>
    </location>
</feature>
<dbReference type="EMBL" id="MT145191">
    <property type="protein sequence ID" value="QJI04889.1"/>
    <property type="molecule type" value="Genomic_DNA"/>
</dbReference>
<accession>A0A6H1ZDA2</accession>
<protein>
    <recommendedName>
        <fullName evidence="1">DUF6950 domain-containing protein</fullName>
    </recommendedName>
</protein>
<evidence type="ECO:0000313" key="3">
    <source>
        <dbReference type="EMBL" id="QJA67824.1"/>
    </source>
</evidence>
<dbReference type="InterPro" id="IPR053802">
    <property type="entry name" value="DUF6950"/>
</dbReference>
<name>A0A6H1ZDA2_9ZZZZ</name>